<organism evidence="5 6">
    <name type="scientific">Exophiala bonariae</name>
    <dbReference type="NCBI Taxonomy" id="1690606"/>
    <lineage>
        <taxon>Eukaryota</taxon>
        <taxon>Fungi</taxon>
        <taxon>Dikarya</taxon>
        <taxon>Ascomycota</taxon>
        <taxon>Pezizomycotina</taxon>
        <taxon>Eurotiomycetes</taxon>
        <taxon>Chaetothyriomycetidae</taxon>
        <taxon>Chaetothyriales</taxon>
        <taxon>Herpotrichiellaceae</taxon>
        <taxon>Exophiala</taxon>
    </lineage>
</organism>
<name>A0AAV9NP95_9EURO</name>
<comment type="similarity">
    <text evidence="2">Belongs to the MYBBP1A family.</text>
</comment>
<evidence type="ECO:0000313" key="6">
    <source>
        <dbReference type="Proteomes" id="UP001358417"/>
    </source>
</evidence>
<dbReference type="Pfam" id="PF04931">
    <property type="entry name" value="DNA_pol_phi"/>
    <property type="match status" value="1"/>
</dbReference>
<reference evidence="5 6" key="1">
    <citation type="submission" date="2023-08" db="EMBL/GenBank/DDBJ databases">
        <title>Black Yeasts Isolated from many extreme environments.</title>
        <authorList>
            <person name="Coleine C."/>
            <person name="Stajich J.E."/>
            <person name="Selbmann L."/>
        </authorList>
    </citation>
    <scope>NUCLEOTIDE SEQUENCE [LARGE SCALE GENOMIC DNA]</scope>
    <source>
        <strain evidence="5 6">CCFEE 5792</strain>
    </source>
</reference>
<keyword evidence="3" id="KW-0539">Nucleus</keyword>
<dbReference type="EMBL" id="JAVRRD010000002">
    <property type="protein sequence ID" value="KAK5063206.1"/>
    <property type="molecule type" value="Genomic_DNA"/>
</dbReference>
<comment type="caution">
    <text evidence="5">The sequence shown here is derived from an EMBL/GenBank/DDBJ whole genome shotgun (WGS) entry which is preliminary data.</text>
</comment>
<evidence type="ECO:0000256" key="3">
    <source>
        <dbReference type="ARBA" id="ARBA00023242"/>
    </source>
</evidence>
<dbReference type="Proteomes" id="UP001358417">
    <property type="component" value="Unassembled WGS sequence"/>
</dbReference>
<feature type="compositionally biased region" description="Acidic residues" evidence="4">
    <location>
        <begin position="813"/>
        <end position="826"/>
    </location>
</feature>
<dbReference type="GO" id="GO:0006355">
    <property type="term" value="P:regulation of DNA-templated transcription"/>
    <property type="evidence" value="ECO:0007669"/>
    <property type="project" value="InterPro"/>
</dbReference>
<sequence>MSKKRKREVDVELVQVYEGLADEDESVRLKAALTLVTTIFVPGVTTEEQTKSILIRLFRGLCSGRKAARLGFSVALTELLAEVSISSDATPTTTVPASHVVDILEGQTVSEGGTSGQDERDHYFGRVFGAEAVLKSGILFKTSDPAQWRRLLDIICTVALRKPWLRQACGRALFTCIASNEPKLVPEAFAIDTISAFSTHKLIRSPEGVAIWIAATRAFPDAQFPNLIWKYDDPLASKDISSLTAILKDARTQSDGSDESFEAQGSAGWSANLHFAWDVVLSELYHEVPNREQNQPRFAGRASFDLFWQVVVDNGLFADSSSTERKAWGFSLWRKTFETAPQSVLQYTFSQQALRCLVNSLKAPERYLQKSAQRVTQIFATRLSGSGMASTDQTLIGVCVKSLLESVSFGDFDQITKTKAIHNILELEQHPVQEAIFIALETLLNDTFIVDDEKTRSVQQKCIIALQGKLLAASLRHSEHQVATKEVNASHLALCLLILKCWVRRVYVTAHGNPTHGMPRGSLTDQARGLLRDRLASGFEQTLKTEAPGIGLVREVMMSLLQLEKEGAPMDIEFEDAISKEVQKAWKRLAKLKISNGEPVNGATSKGNKVSFHDGLALLYCLVLFQVYNGEAEAVEILQEVNALDDQWKQNTKAKSAPVGDDVPIVQILLGFASRPSKFMRRVTVQIFESFAPLLSRHGLESLCEVLDAKENAQGQQEMFEATDIEVNEDDADRIDSDVEEVSSDVEIVDASDESDGDTSTDSEAEDSDSNSEKEQGEDEDSEDEKDEDLAAFDAALASALGTRSLNQTDGDATSDSDSDSDADMDDDEMMELDSKLVEVFRAREEEQAKKKQRSGKEAKENIINFKNRVLDLIDLYLKQQHQNALAIDLIIPLLRLVRTTQAKQIAIRAGDILRGLSSRCKGQIIPNLKDATGLEHAAAVLTQIHEEACLQSSNAHSTLASLGSLLLVKAITKKDRESIRVVVDIYADTRLRQLTDKSCYIAPSFFSDWNNWCQSIEKRLAQ</sequence>
<keyword evidence="6" id="KW-1185">Reference proteome</keyword>
<dbReference type="GeneID" id="89973461"/>
<dbReference type="PANTHER" id="PTHR13213:SF2">
    <property type="entry name" value="MYB-BINDING PROTEIN 1A"/>
    <property type="match status" value="1"/>
</dbReference>
<evidence type="ECO:0000313" key="5">
    <source>
        <dbReference type="EMBL" id="KAK5063206.1"/>
    </source>
</evidence>
<gene>
    <name evidence="5" type="ORF">LTR84_005283</name>
</gene>
<dbReference type="GO" id="GO:0005730">
    <property type="term" value="C:nucleolus"/>
    <property type="evidence" value="ECO:0007669"/>
    <property type="project" value="InterPro"/>
</dbReference>
<accession>A0AAV9NP95</accession>
<evidence type="ECO:0000256" key="4">
    <source>
        <dbReference type="SAM" id="MobiDB-lite"/>
    </source>
</evidence>
<dbReference type="InterPro" id="IPR016024">
    <property type="entry name" value="ARM-type_fold"/>
</dbReference>
<evidence type="ECO:0000256" key="1">
    <source>
        <dbReference type="ARBA" id="ARBA00004123"/>
    </source>
</evidence>
<dbReference type="RefSeq" id="XP_064711478.1">
    <property type="nucleotide sequence ID" value="XM_064848854.1"/>
</dbReference>
<dbReference type="SUPFAM" id="SSF48371">
    <property type="entry name" value="ARM repeat"/>
    <property type="match status" value="1"/>
</dbReference>
<evidence type="ECO:0000256" key="2">
    <source>
        <dbReference type="ARBA" id="ARBA00006809"/>
    </source>
</evidence>
<comment type="subcellular location">
    <subcellularLocation>
        <location evidence="1">Nucleus</location>
    </subcellularLocation>
</comment>
<protein>
    <recommendedName>
        <fullName evidence="7">DNA polymerase V</fullName>
    </recommendedName>
</protein>
<dbReference type="InterPro" id="IPR007015">
    <property type="entry name" value="DNA_pol_V/MYBBP1A"/>
</dbReference>
<feature type="region of interest" description="Disordered" evidence="4">
    <location>
        <begin position="738"/>
        <end position="787"/>
    </location>
</feature>
<evidence type="ECO:0008006" key="7">
    <source>
        <dbReference type="Google" id="ProtNLM"/>
    </source>
</evidence>
<feature type="region of interest" description="Disordered" evidence="4">
    <location>
        <begin position="801"/>
        <end position="826"/>
    </location>
</feature>
<proteinExistence type="inferred from homology"/>
<dbReference type="AlphaFoldDB" id="A0AAV9NP95"/>
<dbReference type="PANTHER" id="PTHR13213">
    <property type="entry name" value="MYB-BINDING PROTEIN 1A FAMILY MEMBER"/>
    <property type="match status" value="1"/>
</dbReference>
<dbReference type="GO" id="GO:0000182">
    <property type="term" value="F:rDNA binding"/>
    <property type="evidence" value="ECO:0007669"/>
    <property type="project" value="TreeGrafter"/>
</dbReference>